<sequence length="81" mass="8956">MASTHQPKTKSKSFRELLAREIPHSSFSSRGSLVAVRSSDFSFHMLGGVGVIVAVSSIPKLIGFVQRRRAQRKRYPVLSEG</sequence>
<accession>A0A2H3BBV6</accession>
<feature type="transmembrane region" description="Helical" evidence="1">
    <location>
        <begin position="41"/>
        <end position="65"/>
    </location>
</feature>
<keyword evidence="1" id="KW-0472">Membrane</keyword>
<organism evidence="2 3">
    <name type="scientific">Armillaria solidipes</name>
    <dbReference type="NCBI Taxonomy" id="1076256"/>
    <lineage>
        <taxon>Eukaryota</taxon>
        <taxon>Fungi</taxon>
        <taxon>Dikarya</taxon>
        <taxon>Basidiomycota</taxon>
        <taxon>Agaricomycotina</taxon>
        <taxon>Agaricomycetes</taxon>
        <taxon>Agaricomycetidae</taxon>
        <taxon>Agaricales</taxon>
        <taxon>Marasmiineae</taxon>
        <taxon>Physalacriaceae</taxon>
        <taxon>Armillaria</taxon>
    </lineage>
</organism>
<reference evidence="3" key="1">
    <citation type="journal article" date="2017" name="Nat. Ecol. Evol.">
        <title>Genome expansion and lineage-specific genetic innovations in the forest pathogenic fungi Armillaria.</title>
        <authorList>
            <person name="Sipos G."/>
            <person name="Prasanna A.N."/>
            <person name="Walter M.C."/>
            <person name="O'Connor E."/>
            <person name="Balint B."/>
            <person name="Krizsan K."/>
            <person name="Kiss B."/>
            <person name="Hess J."/>
            <person name="Varga T."/>
            <person name="Slot J."/>
            <person name="Riley R."/>
            <person name="Boka B."/>
            <person name="Rigling D."/>
            <person name="Barry K."/>
            <person name="Lee J."/>
            <person name="Mihaltcheva S."/>
            <person name="LaButti K."/>
            <person name="Lipzen A."/>
            <person name="Waldron R."/>
            <person name="Moloney N.M."/>
            <person name="Sperisen C."/>
            <person name="Kredics L."/>
            <person name="Vagvoelgyi C."/>
            <person name="Patrignani A."/>
            <person name="Fitzpatrick D."/>
            <person name="Nagy I."/>
            <person name="Doyle S."/>
            <person name="Anderson J.B."/>
            <person name="Grigoriev I.V."/>
            <person name="Gueldener U."/>
            <person name="Muensterkoetter M."/>
            <person name="Nagy L.G."/>
        </authorList>
    </citation>
    <scope>NUCLEOTIDE SEQUENCE [LARGE SCALE GENOMIC DNA]</scope>
    <source>
        <strain evidence="3">28-4</strain>
    </source>
</reference>
<evidence type="ECO:0000256" key="1">
    <source>
        <dbReference type="SAM" id="Phobius"/>
    </source>
</evidence>
<name>A0A2H3BBV6_9AGAR</name>
<dbReference type="EMBL" id="KZ293437">
    <property type="protein sequence ID" value="PBK67140.1"/>
    <property type="molecule type" value="Genomic_DNA"/>
</dbReference>
<gene>
    <name evidence="2" type="ORF">ARMSODRAFT_320188</name>
</gene>
<evidence type="ECO:0000313" key="2">
    <source>
        <dbReference type="EMBL" id="PBK67140.1"/>
    </source>
</evidence>
<keyword evidence="1" id="KW-1133">Transmembrane helix</keyword>
<proteinExistence type="predicted"/>
<keyword evidence="1" id="KW-0812">Transmembrane</keyword>
<dbReference type="AlphaFoldDB" id="A0A2H3BBV6"/>
<keyword evidence="3" id="KW-1185">Reference proteome</keyword>
<dbReference type="Proteomes" id="UP000218334">
    <property type="component" value="Unassembled WGS sequence"/>
</dbReference>
<protein>
    <submittedName>
        <fullName evidence="2">Uncharacterized protein</fullName>
    </submittedName>
</protein>
<evidence type="ECO:0000313" key="3">
    <source>
        <dbReference type="Proteomes" id="UP000218334"/>
    </source>
</evidence>